<evidence type="ECO:0000256" key="1">
    <source>
        <dbReference type="ARBA" id="ARBA00022793"/>
    </source>
</evidence>
<protein>
    <submittedName>
        <fullName evidence="5 6">Phosphatidylserine decarboxylase</fullName>
        <ecNumber evidence="5">4.1.1.65</ecNumber>
    </submittedName>
</protein>
<accession>A0A173TED4</accession>
<dbReference type="EC" id="4.1.1.65" evidence="5"/>
<reference evidence="6 8" key="2">
    <citation type="submission" date="2018-08" db="EMBL/GenBank/DDBJ databases">
        <title>A genome reference for cultivated species of the human gut microbiota.</title>
        <authorList>
            <person name="Zou Y."/>
            <person name="Xue W."/>
            <person name="Luo G."/>
        </authorList>
    </citation>
    <scope>NUCLEOTIDE SEQUENCE [LARGE SCALE GENOMIC DNA]</scope>
    <source>
        <strain evidence="6 8">AF31-17AC</strain>
    </source>
</reference>
<dbReference type="GO" id="GO:0004609">
    <property type="term" value="F:phosphatidylserine decarboxylase activity"/>
    <property type="evidence" value="ECO:0007669"/>
    <property type="project" value="UniProtKB-EC"/>
</dbReference>
<evidence type="ECO:0000256" key="3">
    <source>
        <dbReference type="ARBA" id="ARBA00023239"/>
    </source>
</evidence>
<dbReference type="EMBL" id="CYYC01000017">
    <property type="protein sequence ID" value="CUN00486.1"/>
    <property type="molecule type" value="Genomic_DNA"/>
</dbReference>
<dbReference type="Proteomes" id="UP000283700">
    <property type="component" value="Unassembled WGS sequence"/>
</dbReference>
<dbReference type="InterPro" id="IPR003817">
    <property type="entry name" value="PS_Dcarbxylase"/>
</dbReference>
<keyword evidence="3 5" id="KW-0456">Lyase</keyword>
<evidence type="ECO:0000256" key="4">
    <source>
        <dbReference type="ARBA" id="ARBA00023317"/>
    </source>
</evidence>
<evidence type="ECO:0000313" key="8">
    <source>
        <dbReference type="Proteomes" id="UP000283700"/>
    </source>
</evidence>
<proteinExistence type="predicted"/>
<dbReference type="AlphaFoldDB" id="A0A173TED4"/>
<keyword evidence="4" id="KW-0670">Pyruvate</keyword>
<reference evidence="5 7" key="1">
    <citation type="submission" date="2015-09" db="EMBL/GenBank/DDBJ databases">
        <authorList>
            <consortium name="Pathogen Informatics"/>
        </authorList>
    </citation>
    <scope>NUCLEOTIDE SEQUENCE [LARGE SCALE GENOMIC DNA]</scope>
    <source>
        <strain evidence="5 7">2789STDY5834966</strain>
    </source>
</reference>
<dbReference type="OrthoDB" id="9802030at2"/>
<evidence type="ECO:0000313" key="7">
    <source>
        <dbReference type="Proteomes" id="UP000095390"/>
    </source>
</evidence>
<keyword evidence="1" id="KW-0210">Decarboxylase</keyword>
<dbReference type="Pfam" id="PF02666">
    <property type="entry name" value="PS_Dcarbxylase"/>
    <property type="match status" value="1"/>
</dbReference>
<gene>
    <name evidence="5" type="primary">psd</name>
    <name evidence="6" type="ORF">DWZ29_14155</name>
    <name evidence="5" type="ORF">ERS852578_01597</name>
</gene>
<evidence type="ECO:0000313" key="6">
    <source>
        <dbReference type="EMBL" id="RHN09221.1"/>
    </source>
</evidence>
<evidence type="ECO:0000313" key="5">
    <source>
        <dbReference type="EMBL" id="CUN00486.1"/>
    </source>
</evidence>
<organism evidence="5 7">
    <name type="scientific">Anaerobutyricum hallii</name>
    <dbReference type="NCBI Taxonomy" id="39488"/>
    <lineage>
        <taxon>Bacteria</taxon>
        <taxon>Bacillati</taxon>
        <taxon>Bacillota</taxon>
        <taxon>Clostridia</taxon>
        <taxon>Lachnospirales</taxon>
        <taxon>Lachnospiraceae</taxon>
        <taxon>Anaerobutyricum</taxon>
    </lineage>
</organism>
<name>A0A173TED4_9FIRM</name>
<dbReference type="PANTHER" id="PTHR10067">
    <property type="entry name" value="PHOSPHATIDYLSERINE DECARBOXYLASE"/>
    <property type="match status" value="1"/>
</dbReference>
<dbReference type="PANTHER" id="PTHR10067:SF17">
    <property type="entry name" value="PHOSPHATIDYLSERINE DECARBOXYLASE PROENZYME 2"/>
    <property type="match status" value="1"/>
</dbReference>
<dbReference type="EMBL" id="QRQO01000055">
    <property type="protein sequence ID" value="RHN09221.1"/>
    <property type="molecule type" value="Genomic_DNA"/>
</dbReference>
<sequence>MTILEFLYNTVPGRFLLKPLTGPRLSRICGHFLDSELSSFLIQPFVKQNAIQLSDYETTDIKSFNDFFSRKIKQGKRPIDMEENHLIAPCDGLLSVWKIKENTVFPVKQSHYTISSLLHSKKLAQRYHGGYCLVYRLCVNHYHRYCYVDSGQKSRNFFIPGRLHTVRPVALREVPVFTENSREYTLIRTEKFGTVVQMEVGAMLVGRIVNHEEKGSTIRGKEKGYFQYGGSTIIVLIEPEQVQIREDILQSSALTKEVPVKMGEVIGHAIEHKRTIQ</sequence>
<keyword evidence="2" id="KW-0865">Zymogen</keyword>
<dbReference type="RefSeq" id="WP_055182893.1">
    <property type="nucleotide sequence ID" value="NZ_CATVRT010000044.1"/>
</dbReference>
<dbReference type="Proteomes" id="UP000095390">
    <property type="component" value="Unassembled WGS sequence"/>
</dbReference>
<dbReference type="GO" id="GO:0008654">
    <property type="term" value="P:phospholipid biosynthetic process"/>
    <property type="evidence" value="ECO:0007669"/>
    <property type="project" value="InterPro"/>
</dbReference>
<evidence type="ECO:0000256" key="2">
    <source>
        <dbReference type="ARBA" id="ARBA00023145"/>
    </source>
</evidence>